<keyword evidence="4 7" id="KW-0808">Transferase</keyword>
<accession>A0A4Q7KLX5</accession>
<comment type="function">
    <text evidence="1 6">Exhibits S-adenosyl-L-methionine-dependent methyltransferase activity.</text>
</comment>
<keyword evidence="3 6" id="KW-0489">Methyltransferase</keyword>
<reference evidence="7 8" key="1">
    <citation type="submission" date="2019-02" db="EMBL/GenBank/DDBJ databases">
        <title>Genomic Encyclopedia of Type Strains, Phase IV (KMG-IV): sequencing the most valuable type-strain genomes for metagenomic binning, comparative biology and taxonomic classification.</title>
        <authorList>
            <person name="Goeker M."/>
        </authorList>
    </citation>
    <scope>NUCLEOTIDE SEQUENCE [LARGE SCALE GENOMIC DNA]</scope>
    <source>
        <strain evidence="7 8">DSM 101727</strain>
    </source>
</reference>
<dbReference type="InterPro" id="IPR029063">
    <property type="entry name" value="SAM-dependent_MTases_sf"/>
</dbReference>
<dbReference type="InterPro" id="IPR007213">
    <property type="entry name" value="Ppm1/Ppm2/Tcmp"/>
</dbReference>
<protein>
    <recommendedName>
        <fullName evidence="6">S-adenosyl-L-methionine-dependent methyltransferase</fullName>
        <ecNumber evidence="6">2.1.1.-</ecNumber>
    </recommendedName>
</protein>
<evidence type="ECO:0000313" key="7">
    <source>
        <dbReference type="EMBL" id="RZS37668.1"/>
    </source>
</evidence>
<dbReference type="EC" id="2.1.1.-" evidence="6"/>
<evidence type="ECO:0000256" key="5">
    <source>
        <dbReference type="ARBA" id="ARBA00022691"/>
    </source>
</evidence>
<organism evidence="7 8">
    <name type="scientific">Herbihabitans rhizosphaerae</name>
    <dbReference type="NCBI Taxonomy" id="1872711"/>
    <lineage>
        <taxon>Bacteria</taxon>
        <taxon>Bacillati</taxon>
        <taxon>Actinomycetota</taxon>
        <taxon>Actinomycetes</taxon>
        <taxon>Pseudonocardiales</taxon>
        <taxon>Pseudonocardiaceae</taxon>
        <taxon>Herbihabitans</taxon>
    </lineage>
</organism>
<dbReference type="AlphaFoldDB" id="A0A4Q7KLX5"/>
<dbReference type="EMBL" id="SGWQ01000005">
    <property type="protein sequence ID" value="RZS37668.1"/>
    <property type="molecule type" value="Genomic_DNA"/>
</dbReference>
<dbReference type="InterPro" id="IPR011610">
    <property type="entry name" value="SAM_mthyl_Trfase_ML2640-like"/>
</dbReference>
<name>A0A4Q7KLX5_9PSEU</name>
<dbReference type="NCBIfam" id="TIGR00027">
    <property type="entry name" value="mthyl_TIGR00027"/>
    <property type="match status" value="1"/>
</dbReference>
<gene>
    <name evidence="7" type="ORF">EV193_105226</name>
</gene>
<keyword evidence="5 6" id="KW-0949">S-adenosyl-L-methionine</keyword>
<dbReference type="GO" id="GO:0032259">
    <property type="term" value="P:methylation"/>
    <property type="evidence" value="ECO:0007669"/>
    <property type="project" value="UniProtKB-KW"/>
</dbReference>
<dbReference type="PANTHER" id="PTHR43619:SF2">
    <property type="entry name" value="S-ADENOSYL-L-METHIONINE-DEPENDENT METHYLTRANSFERASES SUPERFAMILY PROTEIN"/>
    <property type="match status" value="1"/>
</dbReference>
<dbReference type="Pfam" id="PF04072">
    <property type="entry name" value="LCM"/>
    <property type="match status" value="1"/>
</dbReference>
<dbReference type="SUPFAM" id="SSF53335">
    <property type="entry name" value="S-adenosyl-L-methionine-dependent methyltransferases"/>
    <property type="match status" value="1"/>
</dbReference>
<evidence type="ECO:0000256" key="1">
    <source>
        <dbReference type="ARBA" id="ARBA00003907"/>
    </source>
</evidence>
<evidence type="ECO:0000256" key="6">
    <source>
        <dbReference type="RuleBase" id="RU362030"/>
    </source>
</evidence>
<dbReference type="PANTHER" id="PTHR43619">
    <property type="entry name" value="S-ADENOSYL-L-METHIONINE-DEPENDENT METHYLTRANSFERASE YKTD-RELATED"/>
    <property type="match status" value="1"/>
</dbReference>
<evidence type="ECO:0000313" key="8">
    <source>
        <dbReference type="Proteomes" id="UP000294257"/>
    </source>
</evidence>
<comment type="similarity">
    <text evidence="2 6">Belongs to the UPF0677 family.</text>
</comment>
<dbReference type="RefSeq" id="WP_207222678.1">
    <property type="nucleotide sequence ID" value="NZ_SGWQ01000005.1"/>
</dbReference>
<comment type="caution">
    <text evidence="7">The sequence shown here is derived from an EMBL/GenBank/DDBJ whole genome shotgun (WGS) entry which is preliminary data.</text>
</comment>
<dbReference type="Proteomes" id="UP000294257">
    <property type="component" value="Unassembled WGS sequence"/>
</dbReference>
<evidence type="ECO:0000256" key="4">
    <source>
        <dbReference type="ARBA" id="ARBA00022679"/>
    </source>
</evidence>
<sequence>MDSTNDAPTGVGRTALAVAAMRASESARPDRLFDDPYARAFLAAAPDMVEEYRAAANNPTELVTALIEHGTVRTRFFDEYLLKACAGGCRQVVLLAAGLDTRAFRLPWPDGVRLFEVDTPEVLSFKHRVLDGAGASPTCQRFAVQADLRENWSAALTGQGFDPSVPTAWLAEGLLIYLTAEETAALLGTVGELSTLDSRLAMEHQDDAGISMLDRAHTDPAMAGYAALWRGGLGERLPSWLAEHGWATTWHRATDLDYGRAFEGIPGEGFVEANRLPRSGV</sequence>
<proteinExistence type="inferred from homology"/>
<dbReference type="GO" id="GO:0008168">
    <property type="term" value="F:methyltransferase activity"/>
    <property type="evidence" value="ECO:0007669"/>
    <property type="project" value="UniProtKB-UniRule"/>
</dbReference>
<keyword evidence="8" id="KW-1185">Reference proteome</keyword>
<evidence type="ECO:0000256" key="3">
    <source>
        <dbReference type="ARBA" id="ARBA00022603"/>
    </source>
</evidence>
<dbReference type="Gene3D" id="3.40.50.150">
    <property type="entry name" value="Vaccinia Virus protein VP39"/>
    <property type="match status" value="1"/>
</dbReference>
<evidence type="ECO:0000256" key="2">
    <source>
        <dbReference type="ARBA" id="ARBA00008138"/>
    </source>
</evidence>